<reference evidence="11 12" key="1">
    <citation type="submission" date="2023-04" db="EMBL/GenBank/DDBJ databases">
        <title>Genome of Basidiobolus ranarum AG-B5.</title>
        <authorList>
            <person name="Stajich J.E."/>
            <person name="Carter-House D."/>
            <person name="Gryganskyi A."/>
        </authorList>
    </citation>
    <scope>NUCLEOTIDE SEQUENCE [LARGE SCALE GENOMIC DNA]</scope>
    <source>
        <strain evidence="11 12">AG-B5</strain>
    </source>
</reference>
<evidence type="ECO:0000256" key="7">
    <source>
        <dbReference type="ARBA" id="ARBA00023034"/>
    </source>
</evidence>
<evidence type="ECO:0000313" key="12">
    <source>
        <dbReference type="Proteomes" id="UP001479436"/>
    </source>
</evidence>
<keyword evidence="4 10" id="KW-0812">Transmembrane</keyword>
<comment type="similarity">
    <text evidence="2">Belongs to the SYS1 family.</text>
</comment>
<keyword evidence="7" id="KW-0333">Golgi apparatus</keyword>
<feature type="transmembrane region" description="Helical" evidence="10">
    <location>
        <begin position="63"/>
        <end position="85"/>
    </location>
</feature>
<keyword evidence="5" id="KW-0653">Protein transport</keyword>
<feature type="transmembrane region" description="Helical" evidence="10">
    <location>
        <begin position="92"/>
        <end position="113"/>
    </location>
</feature>
<keyword evidence="12" id="KW-1185">Reference proteome</keyword>
<evidence type="ECO:0000256" key="6">
    <source>
        <dbReference type="ARBA" id="ARBA00022989"/>
    </source>
</evidence>
<dbReference type="Proteomes" id="UP001479436">
    <property type="component" value="Unassembled WGS sequence"/>
</dbReference>
<keyword evidence="8 10" id="KW-0472">Membrane</keyword>
<dbReference type="PANTHER" id="PTHR12952:SF0">
    <property type="entry name" value="PROTEIN SYS1 HOMOLOG"/>
    <property type="match status" value="1"/>
</dbReference>
<feature type="transmembrane region" description="Helical" evidence="10">
    <location>
        <begin position="21"/>
        <end position="43"/>
    </location>
</feature>
<comment type="caution">
    <text evidence="11">The sequence shown here is derived from an EMBL/GenBank/DDBJ whole genome shotgun (WGS) entry which is preliminary data.</text>
</comment>
<dbReference type="PANTHER" id="PTHR12952">
    <property type="entry name" value="SYS1"/>
    <property type="match status" value="1"/>
</dbReference>
<evidence type="ECO:0000256" key="2">
    <source>
        <dbReference type="ARBA" id="ARBA00008160"/>
    </source>
</evidence>
<keyword evidence="6 10" id="KW-1133">Transmembrane helix</keyword>
<proteinExistence type="inferred from homology"/>
<evidence type="ECO:0000256" key="10">
    <source>
        <dbReference type="SAM" id="Phobius"/>
    </source>
</evidence>
<evidence type="ECO:0000313" key="11">
    <source>
        <dbReference type="EMBL" id="KAK9765988.1"/>
    </source>
</evidence>
<feature type="transmembrane region" description="Helical" evidence="10">
    <location>
        <begin position="119"/>
        <end position="140"/>
    </location>
</feature>
<evidence type="ECO:0000256" key="5">
    <source>
        <dbReference type="ARBA" id="ARBA00022927"/>
    </source>
</evidence>
<gene>
    <name evidence="11" type="ORF">K7432_005249</name>
</gene>
<accession>A0ABR2WWT7</accession>
<evidence type="ECO:0000256" key="3">
    <source>
        <dbReference type="ARBA" id="ARBA00022448"/>
    </source>
</evidence>
<evidence type="ECO:0000256" key="4">
    <source>
        <dbReference type="ARBA" id="ARBA00022692"/>
    </source>
</evidence>
<name>A0ABR2WWT7_9FUNG</name>
<dbReference type="Pfam" id="PF09801">
    <property type="entry name" value="SYS1"/>
    <property type="match status" value="1"/>
</dbReference>
<feature type="region of interest" description="Disordered" evidence="9">
    <location>
        <begin position="150"/>
        <end position="187"/>
    </location>
</feature>
<comment type="subcellular location">
    <subcellularLocation>
        <location evidence="1">Golgi apparatus membrane</location>
        <topology evidence="1">Multi-pass membrane protein</topology>
    </subcellularLocation>
</comment>
<organism evidence="11 12">
    <name type="scientific">Basidiobolus ranarum</name>
    <dbReference type="NCBI Taxonomy" id="34480"/>
    <lineage>
        <taxon>Eukaryota</taxon>
        <taxon>Fungi</taxon>
        <taxon>Fungi incertae sedis</taxon>
        <taxon>Zoopagomycota</taxon>
        <taxon>Entomophthoromycotina</taxon>
        <taxon>Basidiobolomycetes</taxon>
        <taxon>Basidiobolales</taxon>
        <taxon>Basidiobolaceae</taxon>
        <taxon>Basidiobolus</taxon>
    </lineage>
</organism>
<protein>
    <recommendedName>
        <fullName evidence="13">Protein SYS1 homolog</fullName>
    </recommendedName>
</protein>
<dbReference type="InterPro" id="IPR019185">
    <property type="entry name" value="Integral_membrane_SYS1-rel"/>
</dbReference>
<keyword evidence="3" id="KW-0813">Transport</keyword>
<sequence length="187" mass="21091">MAKSSTFRATTWDPLLIISQIVTLQSLCYLSAALITLIVDGLTGADITLDNLLNFREYRGDTMFGWTLATGWLTNSVFGVFILLHIVERAKLCLDFTITFHFFHFLFTSMYSQQIPSHFMWWALNIISCCLMSIGGEWMCMRKEMTPIQLGGGASGEASSSRSKSDAKRRKSSSPTYEMLPLEEESQ</sequence>
<evidence type="ECO:0000256" key="9">
    <source>
        <dbReference type="SAM" id="MobiDB-lite"/>
    </source>
</evidence>
<evidence type="ECO:0008006" key="13">
    <source>
        <dbReference type="Google" id="ProtNLM"/>
    </source>
</evidence>
<evidence type="ECO:0000256" key="1">
    <source>
        <dbReference type="ARBA" id="ARBA00004653"/>
    </source>
</evidence>
<evidence type="ECO:0000256" key="8">
    <source>
        <dbReference type="ARBA" id="ARBA00023136"/>
    </source>
</evidence>
<dbReference type="EMBL" id="JASJQH010000202">
    <property type="protein sequence ID" value="KAK9765988.1"/>
    <property type="molecule type" value="Genomic_DNA"/>
</dbReference>